<keyword evidence="3" id="KW-1185">Reference proteome</keyword>
<evidence type="ECO:0000313" key="2">
    <source>
        <dbReference type="EMBL" id="UXZ04969.1"/>
    </source>
</evidence>
<dbReference type="CDD" id="cd06532">
    <property type="entry name" value="Glyco_transf_25"/>
    <property type="match status" value="1"/>
</dbReference>
<dbReference type="Proteomes" id="UP001063782">
    <property type="component" value="Chromosome"/>
</dbReference>
<dbReference type="EMBL" id="CP089977">
    <property type="protein sequence ID" value="UXZ04969.1"/>
    <property type="molecule type" value="Genomic_DNA"/>
</dbReference>
<dbReference type="InterPro" id="IPR002654">
    <property type="entry name" value="Glyco_trans_25"/>
</dbReference>
<dbReference type="RefSeq" id="WP_263076470.1">
    <property type="nucleotide sequence ID" value="NZ_CP089977.1"/>
</dbReference>
<accession>A0ABY6F4K0</accession>
<evidence type="ECO:0000259" key="1">
    <source>
        <dbReference type="Pfam" id="PF01755"/>
    </source>
</evidence>
<proteinExistence type="predicted"/>
<sequence length="265" mass="30060">MKIFILNLAQSTDRLAQQQKQFDQLGLDFERLPAVSVADIDAPTYQKYLTAGQRVMKQTELACLFSHKKAWEQVISHNQPCIILEDDAVLVKDFANLLANINNINEPNIDFINLEVHGRQKIVGKKPVATINDYHLYELFLDKSGTGGYIIYPSGAKKLLAQFAQKVGLADTFIYQCPDLHKVQIEPAALLQSDRCQMYGVPFDDYELKSLIGTINNQLTIKPTFWQKIILKKNRIIAQVALGFRTLSALSKGVKREIFVDKDKF</sequence>
<evidence type="ECO:0000313" key="3">
    <source>
        <dbReference type="Proteomes" id="UP001063782"/>
    </source>
</evidence>
<organism evidence="2 3">
    <name type="scientific">Moraxella nasicaprae</name>
    <dbReference type="NCBI Taxonomy" id="2904122"/>
    <lineage>
        <taxon>Bacteria</taxon>
        <taxon>Pseudomonadati</taxon>
        <taxon>Pseudomonadota</taxon>
        <taxon>Gammaproteobacteria</taxon>
        <taxon>Moraxellales</taxon>
        <taxon>Moraxellaceae</taxon>
        <taxon>Moraxella</taxon>
    </lineage>
</organism>
<reference evidence="2" key="1">
    <citation type="submission" date="2021-12" db="EMBL/GenBank/DDBJ databases">
        <title>taxonomy of Moraxella sp. ZY201224.</title>
        <authorList>
            <person name="Li F."/>
        </authorList>
    </citation>
    <scope>NUCLEOTIDE SEQUENCE</scope>
    <source>
        <strain evidence="2">ZY201224</strain>
    </source>
</reference>
<name>A0ABY6F4K0_9GAMM</name>
<gene>
    <name evidence="2" type="ORF">LU297_00500</name>
</gene>
<dbReference type="Pfam" id="PF01755">
    <property type="entry name" value="Glyco_transf_25"/>
    <property type="match status" value="1"/>
</dbReference>
<protein>
    <submittedName>
        <fullName evidence="2">Glycosyltransferase family 25 protein</fullName>
    </submittedName>
</protein>
<feature type="domain" description="Glycosyl transferase family 25" evidence="1">
    <location>
        <begin position="2"/>
        <end position="171"/>
    </location>
</feature>